<protein>
    <submittedName>
        <fullName evidence="1">TPR repeat lipoprotein</fullName>
    </submittedName>
</protein>
<keyword evidence="2" id="KW-1185">Reference proteome</keyword>
<name>E1X1M9_HALMS</name>
<dbReference type="HOGENOM" id="CLU_1044963_0_0_7"/>
<dbReference type="STRING" id="862908.BMS_0006"/>
<reference evidence="2" key="1">
    <citation type="journal article" date="2013" name="ISME J.">
        <title>A small predatory core genome in the divergent marine Bacteriovorax marinus SJ and the terrestrial Bdellovibrio bacteriovorus.</title>
        <authorList>
            <person name="Crossman L.C."/>
            <person name="Chen H."/>
            <person name="Cerdeno-Tarraga A.M."/>
            <person name="Brooks K."/>
            <person name="Quail M.A."/>
            <person name="Pineiro S.A."/>
            <person name="Hobley L."/>
            <person name="Sockett R.E."/>
            <person name="Bentley S.D."/>
            <person name="Parkhill J."/>
            <person name="Williams H.N."/>
            <person name="Stine O.C."/>
        </authorList>
    </citation>
    <scope>NUCLEOTIDE SEQUENCE [LARGE SCALE GENOMIC DNA]</scope>
    <source>
        <strain evidence="2">ATCC BAA-682 / DSM 15412 / SJ</strain>
    </source>
</reference>
<evidence type="ECO:0000313" key="2">
    <source>
        <dbReference type="Proteomes" id="UP000008963"/>
    </source>
</evidence>
<dbReference type="AlphaFoldDB" id="E1X1M9"/>
<dbReference type="OrthoDB" id="5290562at2"/>
<dbReference type="InterPro" id="IPR011990">
    <property type="entry name" value="TPR-like_helical_dom_sf"/>
</dbReference>
<dbReference type="SUPFAM" id="SSF48452">
    <property type="entry name" value="TPR-like"/>
    <property type="match status" value="1"/>
</dbReference>
<dbReference type="PROSITE" id="PS51257">
    <property type="entry name" value="PROKAR_LIPOPROTEIN"/>
    <property type="match status" value="1"/>
</dbReference>
<dbReference type="SMART" id="SM00028">
    <property type="entry name" value="TPR"/>
    <property type="match status" value="3"/>
</dbReference>
<proteinExistence type="predicted"/>
<sequence>MIQLQKNKILALVFISAFFISCDFTPRLHKKILGAQEYIRLQQYRKAISQYELILKDNPPNDIKVKIFYQLGELYSINLGENKKAIKYYREIKKVTDSPLWLVKSEERIGDISFNFTKDYIQSEKSYKLLVDFTPRLERFDFYQFRLAQNYLKANEYHKAYIEFLKIQSSTNHKFYVQSFYQIGLLNFQKKNWKEAVDSWKEYLKRETNKENLVQTKFLMANAYETMEELKKAYNLYYSILGEYPNTEVLQNRLNSIFHRRVSRKR</sequence>
<evidence type="ECO:0000313" key="1">
    <source>
        <dbReference type="EMBL" id="CBW24948.1"/>
    </source>
</evidence>
<dbReference type="Pfam" id="PF13174">
    <property type="entry name" value="TPR_6"/>
    <property type="match status" value="1"/>
</dbReference>
<organism evidence="1 2">
    <name type="scientific">Halobacteriovorax marinus (strain ATCC BAA-682 / DSM 15412 / SJ)</name>
    <name type="common">Bacteriovorax marinus</name>
    <dbReference type="NCBI Taxonomy" id="862908"/>
    <lineage>
        <taxon>Bacteria</taxon>
        <taxon>Pseudomonadati</taxon>
        <taxon>Bdellovibrionota</taxon>
        <taxon>Bacteriovoracia</taxon>
        <taxon>Bacteriovoracales</taxon>
        <taxon>Halobacteriovoraceae</taxon>
        <taxon>Halobacteriovorax</taxon>
    </lineage>
</organism>
<gene>
    <name evidence="1" type="ordered locus">BMS_0006</name>
</gene>
<dbReference type="eggNOG" id="COG0457">
    <property type="taxonomic scope" value="Bacteria"/>
</dbReference>
<dbReference type="EMBL" id="FQ312005">
    <property type="protein sequence ID" value="CBW24948.1"/>
    <property type="molecule type" value="Genomic_DNA"/>
</dbReference>
<dbReference type="KEGG" id="bmx:BMS_0006"/>
<accession>E1X1M9</accession>
<dbReference type="InterPro" id="IPR019734">
    <property type="entry name" value="TPR_rpt"/>
</dbReference>
<dbReference type="Proteomes" id="UP000008963">
    <property type="component" value="Chromosome"/>
</dbReference>
<keyword evidence="1" id="KW-0449">Lipoprotein</keyword>
<dbReference type="RefSeq" id="WP_014242737.1">
    <property type="nucleotide sequence ID" value="NC_016620.1"/>
</dbReference>
<dbReference type="Gene3D" id="1.25.40.10">
    <property type="entry name" value="Tetratricopeptide repeat domain"/>
    <property type="match status" value="2"/>
</dbReference>
<dbReference type="PATRIC" id="fig|862908.3.peg.6"/>
<dbReference type="Pfam" id="PF13181">
    <property type="entry name" value="TPR_8"/>
    <property type="match status" value="1"/>
</dbReference>